<evidence type="ECO:0000256" key="6">
    <source>
        <dbReference type="ARBA" id="ARBA00022927"/>
    </source>
</evidence>
<evidence type="ECO:0000256" key="3">
    <source>
        <dbReference type="ARBA" id="ARBA00022448"/>
    </source>
</evidence>
<dbReference type="PANTHER" id="PTHR34597">
    <property type="entry name" value="SLR1661 PROTEIN"/>
    <property type="match status" value="1"/>
</dbReference>
<dbReference type="PROSITE" id="PS51779">
    <property type="entry name" value="POTRA"/>
    <property type="match status" value="1"/>
</dbReference>
<evidence type="ECO:0000256" key="1">
    <source>
        <dbReference type="ARBA" id="ARBA00004442"/>
    </source>
</evidence>
<feature type="domain" description="POTRA" evidence="10">
    <location>
        <begin position="70"/>
        <end position="144"/>
    </location>
</feature>
<dbReference type="Proteomes" id="UP001157167">
    <property type="component" value="Unassembled WGS sequence"/>
</dbReference>
<evidence type="ECO:0000313" key="12">
    <source>
        <dbReference type="Proteomes" id="UP001157167"/>
    </source>
</evidence>
<keyword evidence="6" id="KW-0653">Protein transport</keyword>
<protein>
    <recommendedName>
        <fullName evidence="10">POTRA domain-containing protein</fullName>
    </recommendedName>
</protein>
<proteinExistence type="inferred from homology"/>
<evidence type="ECO:0000313" key="11">
    <source>
        <dbReference type="EMBL" id="GLT22497.1"/>
    </source>
</evidence>
<dbReference type="InterPro" id="IPR013686">
    <property type="entry name" value="Polypept-transport_assoc_ShlB"/>
</dbReference>
<dbReference type="RefSeq" id="WP_284187803.1">
    <property type="nucleotide sequence ID" value="NZ_BSPX01000026.1"/>
</dbReference>
<sequence length="567" mass="60563">MHSQTHPTTLAVLALALASGMGAAQAQTAAPDAGSLMQQIEHGQQPSLPQVRRPSVAPQPEMKPVSGMVITVSRFRFAGNTLIDESRLQPAVAPWVGRPLDFSELQKAAAAVAAVYREAGWVVRAYLPKQEIENGVVTIQIVEAVLGSVLIEAPESLRLSPEVARRMVSAAQQPGQPLNAEAVDRALLLVDDLPGVTVQGNLKEGTNDGETDLLLNMEPEPFLSGDVGVDNTGARSTGGNRVTASLYAGSPFRLGDQIGVNLIKSEGSEYLRGAWSLPVGNQGWRLGANYSGLRYDVVTPEFSSYKLRGHSSSAGVDASYPIVRSRMKNLYLRLAWDHKTYFNESRDATTSDYGINVASVGLSGNAFDSLGGGGATTGGLTLSSGKVDLGGSPNQVSDAAGANTQGTYQIYRYALNRLQAITPDLTFFAAWSGQMASRNLDSGERFYLGGANGVRAYPASEAGGSEGDLINLELRYRLPANLSLTGFYDWGRVKVNHNNDFTGAAAKNSLELQGAGMSMAWASPFRANFRLTWAHRIGTNPNPTATGKDQDGTKAMNRFWFMATLPF</sequence>
<keyword evidence="9" id="KW-0732">Signal</keyword>
<dbReference type="Pfam" id="PF08479">
    <property type="entry name" value="POTRA_2"/>
    <property type="match status" value="1"/>
</dbReference>
<feature type="signal peptide" evidence="9">
    <location>
        <begin position="1"/>
        <end position="26"/>
    </location>
</feature>
<dbReference type="EMBL" id="BSPX01000026">
    <property type="protein sequence ID" value="GLT22497.1"/>
    <property type="molecule type" value="Genomic_DNA"/>
</dbReference>
<gene>
    <name evidence="11" type="ORF">GCM10007933_19570</name>
</gene>
<dbReference type="InterPro" id="IPR034746">
    <property type="entry name" value="POTRA"/>
</dbReference>
<accession>A0ABQ6FCY3</accession>
<dbReference type="InterPro" id="IPR005565">
    <property type="entry name" value="Hemolysn_activator_HlyB_C"/>
</dbReference>
<evidence type="ECO:0000256" key="2">
    <source>
        <dbReference type="ARBA" id="ARBA00009055"/>
    </source>
</evidence>
<keyword evidence="4" id="KW-1134">Transmembrane beta strand</keyword>
<organism evidence="11 12">
    <name type="scientific">Zoogloea oryzae</name>
    <dbReference type="NCBI Taxonomy" id="310767"/>
    <lineage>
        <taxon>Bacteria</taxon>
        <taxon>Pseudomonadati</taxon>
        <taxon>Pseudomonadota</taxon>
        <taxon>Betaproteobacteria</taxon>
        <taxon>Rhodocyclales</taxon>
        <taxon>Zoogloeaceae</taxon>
        <taxon>Zoogloea</taxon>
    </lineage>
</organism>
<comment type="subcellular location">
    <subcellularLocation>
        <location evidence="1">Cell outer membrane</location>
    </subcellularLocation>
</comment>
<evidence type="ECO:0000256" key="4">
    <source>
        <dbReference type="ARBA" id="ARBA00022452"/>
    </source>
</evidence>
<dbReference type="Gene3D" id="2.40.160.50">
    <property type="entry name" value="membrane protein fhac: a member of the omp85/tpsb transporter family"/>
    <property type="match status" value="1"/>
</dbReference>
<feature type="chain" id="PRO_5046932355" description="POTRA domain-containing protein" evidence="9">
    <location>
        <begin position="27"/>
        <end position="567"/>
    </location>
</feature>
<evidence type="ECO:0000256" key="9">
    <source>
        <dbReference type="SAM" id="SignalP"/>
    </source>
</evidence>
<keyword evidence="3" id="KW-0813">Transport</keyword>
<dbReference type="Gene3D" id="3.10.20.310">
    <property type="entry name" value="membrane protein fhac"/>
    <property type="match status" value="1"/>
</dbReference>
<keyword evidence="12" id="KW-1185">Reference proteome</keyword>
<evidence type="ECO:0000256" key="8">
    <source>
        <dbReference type="ARBA" id="ARBA00023237"/>
    </source>
</evidence>
<dbReference type="PANTHER" id="PTHR34597:SF1">
    <property type="entry name" value="HEME_HEMOPEXIN TRANSPORTER PROTEIN HUXB"/>
    <property type="match status" value="1"/>
</dbReference>
<name>A0ABQ6FCY3_9RHOO</name>
<evidence type="ECO:0000256" key="7">
    <source>
        <dbReference type="ARBA" id="ARBA00023136"/>
    </source>
</evidence>
<evidence type="ECO:0000259" key="10">
    <source>
        <dbReference type="PROSITE" id="PS51779"/>
    </source>
</evidence>
<comment type="similarity">
    <text evidence="2">Belongs to the TPS (TC 1.B.20) family.</text>
</comment>
<keyword evidence="5" id="KW-0812">Transmembrane</keyword>
<reference evidence="12" key="1">
    <citation type="journal article" date="2019" name="Int. J. Syst. Evol. Microbiol.">
        <title>The Global Catalogue of Microorganisms (GCM) 10K type strain sequencing project: providing services to taxonomists for standard genome sequencing and annotation.</title>
        <authorList>
            <consortium name="The Broad Institute Genomics Platform"/>
            <consortium name="The Broad Institute Genome Sequencing Center for Infectious Disease"/>
            <person name="Wu L."/>
            <person name="Ma J."/>
        </authorList>
    </citation>
    <scope>NUCLEOTIDE SEQUENCE [LARGE SCALE GENOMIC DNA]</scope>
    <source>
        <strain evidence="12">NBRC 102407</strain>
    </source>
</reference>
<evidence type="ECO:0000256" key="5">
    <source>
        <dbReference type="ARBA" id="ARBA00022692"/>
    </source>
</evidence>
<comment type="caution">
    <text evidence="11">The sequence shown here is derived from an EMBL/GenBank/DDBJ whole genome shotgun (WGS) entry which is preliminary data.</text>
</comment>
<dbReference type="Pfam" id="PF03865">
    <property type="entry name" value="ShlB"/>
    <property type="match status" value="1"/>
</dbReference>
<keyword evidence="7" id="KW-0472">Membrane</keyword>
<dbReference type="InterPro" id="IPR051544">
    <property type="entry name" value="TPS_OM_transporter"/>
</dbReference>
<keyword evidence="8" id="KW-0998">Cell outer membrane</keyword>